<sequence length="371" mass="39803">MSGVRALAAQDISAVASLFQRVFRKSTQAAPASLVDYIRHFYFDAPGIGDGIHSLVHVDDAGQVSGFIGVHALPMTCEGRQLRAAICGSLMVTDPEKDPLAGARLLKAFLDGPQDLSFSESANDISNRLWTRLGGAVLTQNSLDWIRVIQPASFVLDVGAHRIPFASAFRAITRGVDTIWRKRLNPKKLNWSAVPVGGTGPKALETREINSAQFAALLPAFTTDYVLKPDWETWWLDRVLADAENKPELGPLVLATVTTRSGMEVGAFAYYAKAGAIGRVLQLLAKPGQAGPVIDCLIDHAAARGLSGLRGRLQPSFLDPMILRRIVFMPSGATVVHSRDAALLKAAIAGPAFLNGLAGEEWSRLIGGTFA</sequence>
<name>A0A0S3PRC9_9BRAD</name>
<dbReference type="EMBL" id="AP014946">
    <property type="protein sequence ID" value="BAT58468.1"/>
    <property type="molecule type" value="Genomic_DNA"/>
</dbReference>
<dbReference type="KEGG" id="vgo:GJW-30_1_00994"/>
<dbReference type="AlphaFoldDB" id="A0A0S3PRC9"/>
<dbReference type="Gene3D" id="3.40.630.30">
    <property type="match status" value="1"/>
</dbReference>
<dbReference type="InterPro" id="IPR016181">
    <property type="entry name" value="Acyl_CoA_acyltransferase"/>
</dbReference>
<evidence type="ECO:0000313" key="2">
    <source>
        <dbReference type="Proteomes" id="UP000236884"/>
    </source>
</evidence>
<dbReference type="OrthoDB" id="3658990at2"/>
<accession>A0A0S3PRC9</accession>
<proteinExistence type="predicted"/>
<dbReference type="Proteomes" id="UP000236884">
    <property type="component" value="Chromosome"/>
</dbReference>
<organism evidence="1 2">
    <name type="scientific">Variibacter gotjawalensis</name>
    <dbReference type="NCBI Taxonomy" id="1333996"/>
    <lineage>
        <taxon>Bacteria</taxon>
        <taxon>Pseudomonadati</taxon>
        <taxon>Pseudomonadota</taxon>
        <taxon>Alphaproteobacteria</taxon>
        <taxon>Hyphomicrobiales</taxon>
        <taxon>Nitrobacteraceae</taxon>
        <taxon>Variibacter</taxon>
    </lineage>
</organism>
<gene>
    <name evidence="1" type="ORF">GJW-30_1_00994</name>
</gene>
<dbReference type="SUPFAM" id="SSF55729">
    <property type="entry name" value="Acyl-CoA N-acyltransferases (Nat)"/>
    <property type="match status" value="1"/>
</dbReference>
<keyword evidence="2" id="KW-1185">Reference proteome</keyword>
<protein>
    <submittedName>
        <fullName evidence="1">Uncharacterized protein</fullName>
    </submittedName>
</protein>
<dbReference type="RefSeq" id="WP_096352427.1">
    <property type="nucleotide sequence ID" value="NZ_AP014946.1"/>
</dbReference>
<evidence type="ECO:0000313" key="1">
    <source>
        <dbReference type="EMBL" id="BAT58468.1"/>
    </source>
</evidence>
<reference evidence="1 2" key="1">
    <citation type="submission" date="2015-08" db="EMBL/GenBank/DDBJ databases">
        <title>Investigation of the bacterial diversity of lava forest soil.</title>
        <authorList>
            <person name="Lee J.S."/>
        </authorList>
    </citation>
    <scope>NUCLEOTIDE SEQUENCE [LARGE SCALE GENOMIC DNA]</scope>
    <source>
        <strain evidence="1 2">GJW-30</strain>
    </source>
</reference>